<evidence type="ECO:0000256" key="2">
    <source>
        <dbReference type="ARBA" id="ARBA00022840"/>
    </source>
</evidence>
<proteinExistence type="inferred from homology"/>
<accession>A0A892ZEC1</accession>
<feature type="binding site" evidence="6">
    <location>
        <begin position="204"/>
        <end position="208"/>
    </location>
    <ligand>
        <name>AMP</name>
        <dbReference type="ChEBI" id="CHEBI:456215"/>
    </ligand>
</feature>
<dbReference type="EC" id="4.2.1.136" evidence="6"/>
<dbReference type="PROSITE" id="PS51383">
    <property type="entry name" value="YJEF_C_3"/>
    <property type="match status" value="1"/>
</dbReference>
<protein>
    <recommendedName>
        <fullName evidence="6">ADP-dependent (S)-NAD(P)H-hydrate dehydratase</fullName>
        <ecNumber evidence="6">4.2.1.136</ecNumber>
    </recommendedName>
    <alternativeName>
        <fullName evidence="6">ADP-dependent NAD(P)HX dehydratase</fullName>
    </alternativeName>
</protein>
<comment type="similarity">
    <text evidence="6">Belongs to the NnrD/CARKD family.</text>
</comment>
<keyword evidence="1 6" id="KW-0547">Nucleotide-binding</keyword>
<dbReference type="PANTHER" id="PTHR12592">
    <property type="entry name" value="ATP-DEPENDENT (S)-NAD(P)H-HYDRATE DEHYDRATASE FAMILY MEMBER"/>
    <property type="match status" value="1"/>
</dbReference>
<name>A0A892ZEC1_9NEIS</name>
<evidence type="ECO:0000256" key="3">
    <source>
        <dbReference type="ARBA" id="ARBA00022857"/>
    </source>
</evidence>
<dbReference type="PANTHER" id="PTHR12592:SF0">
    <property type="entry name" value="ATP-DEPENDENT (S)-NAD(P)H-HYDRATE DEHYDRATASE"/>
    <property type="match status" value="1"/>
</dbReference>
<keyword evidence="3 6" id="KW-0521">NADP</keyword>
<dbReference type="GO" id="GO:0110051">
    <property type="term" value="P:metabolite repair"/>
    <property type="evidence" value="ECO:0007669"/>
    <property type="project" value="TreeGrafter"/>
</dbReference>
<comment type="function">
    <text evidence="6">Catalyzes the dehydration of the S-form of NAD(P)HX at the expense of ADP, which is converted to AMP. Together with NAD(P)HX epimerase, which catalyzes the epimerization of the S- and R-forms, the enzyme allows the repair of both epimers of NAD(P)HX, a damaged form of NAD(P)H that is a result of enzymatic or heat-dependent hydration.</text>
</comment>
<feature type="binding site" evidence="6">
    <location>
        <position position="234"/>
    </location>
    <ligand>
        <name>(6S)-NADPHX</name>
        <dbReference type="ChEBI" id="CHEBI:64076"/>
    </ligand>
</feature>
<comment type="cofactor">
    <cofactor evidence="6">
        <name>Mg(2+)</name>
        <dbReference type="ChEBI" id="CHEBI:18420"/>
    </cofactor>
</comment>
<evidence type="ECO:0000256" key="6">
    <source>
        <dbReference type="HAMAP-Rule" id="MF_01965"/>
    </source>
</evidence>
<keyword evidence="9" id="KW-1185">Reference proteome</keyword>
<comment type="catalytic activity">
    <reaction evidence="6">
        <text>(6S)-NADHX + ADP = AMP + phosphate + NADH + H(+)</text>
        <dbReference type="Rhea" id="RHEA:32223"/>
        <dbReference type="ChEBI" id="CHEBI:15378"/>
        <dbReference type="ChEBI" id="CHEBI:43474"/>
        <dbReference type="ChEBI" id="CHEBI:57945"/>
        <dbReference type="ChEBI" id="CHEBI:64074"/>
        <dbReference type="ChEBI" id="CHEBI:456215"/>
        <dbReference type="ChEBI" id="CHEBI:456216"/>
        <dbReference type="EC" id="4.2.1.136"/>
    </reaction>
</comment>
<dbReference type="GO" id="GO:0052855">
    <property type="term" value="F:ADP-dependent NAD(P)H-hydrate dehydratase activity"/>
    <property type="evidence" value="ECO:0007669"/>
    <property type="project" value="UniProtKB-UniRule"/>
</dbReference>
<evidence type="ECO:0000256" key="5">
    <source>
        <dbReference type="ARBA" id="ARBA00023239"/>
    </source>
</evidence>
<evidence type="ECO:0000256" key="1">
    <source>
        <dbReference type="ARBA" id="ARBA00022741"/>
    </source>
</evidence>
<dbReference type="InterPro" id="IPR017953">
    <property type="entry name" value="Carbohydrate_kinase_pred_CS"/>
</dbReference>
<dbReference type="GO" id="GO:0052856">
    <property type="term" value="F:NAD(P)HX epimerase activity"/>
    <property type="evidence" value="ECO:0007669"/>
    <property type="project" value="TreeGrafter"/>
</dbReference>
<feature type="binding site" evidence="6">
    <location>
        <position position="167"/>
    </location>
    <ligand>
        <name>(6S)-NADPHX</name>
        <dbReference type="ChEBI" id="CHEBI:64076"/>
    </ligand>
</feature>
<dbReference type="PROSITE" id="PS01050">
    <property type="entry name" value="YJEF_C_2"/>
    <property type="match status" value="1"/>
</dbReference>
<dbReference type="Proteomes" id="UP000653156">
    <property type="component" value="Chromosome"/>
</dbReference>
<gene>
    <name evidence="6" type="primary">nnrD</name>
    <name evidence="8" type="ORF">JQU52_11240</name>
</gene>
<keyword evidence="5 6" id="KW-0456">Lyase</keyword>
<dbReference type="KEGG" id="ptes:JQU52_11240"/>
<evidence type="ECO:0000313" key="8">
    <source>
        <dbReference type="EMBL" id="QRQ81282.1"/>
    </source>
</evidence>
<feature type="domain" description="YjeF C-terminal" evidence="7">
    <location>
        <begin position="19"/>
        <end position="294"/>
    </location>
</feature>
<comment type="catalytic activity">
    <reaction evidence="6">
        <text>(6S)-NADPHX + ADP = AMP + phosphate + NADPH + H(+)</text>
        <dbReference type="Rhea" id="RHEA:32235"/>
        <dbReference type="ChEBI" id="CHEBI:15378"/>
        <dbReference type="ChEBI" id="CHEBI:43474"/>
        <dbReference type="ChEBI" id="CHEBI:57783"/>
        <dbReference type="ChEBI" id="CHEBI:64076"/>
        <dbReference type="ChEBI" id="CHEBI:456215"/>
        <dbReference type="ChEBI" id="CHEBI:456216"/>
        <dbReference type="EC" id="4.2.1.136"/>
    </reaction>
</comment>
<feature type="binding site" evidence="6">
    <location>
        <position position="54"/>
    </location>
    <ligand>
        <name>(6S)-NADPHX</name>
        <dbReference type="ChEBI" id="CHEBI:64076"/>
    </ligand>
</feature>
<dbReference type="Pfam" id="PF01256">
    <property type="entry name" value="Carb_kinase"/>
    <property type="match status" value="1"/>
</dbReference>
<feature type="binding site" evidence="6">
    <location>
        <position position="112"/>
    </location>
    <ligand>
        <name>(6S)-NADPHX</name>
        <dbReference type="ChEBI" id="CHEBI:64076"/>
    </ligand>
</feature>
<dbReference type="InterPro" id="IPR029056">
    <property type="entry name" value="Ribokinase-like"/>
</dbReference>
<dbReference type="HAMAP" id="MF_01965">
    <property type="entry name" value="NADHX_dehydratase"/>
    <property type="match status" value="1"/>
</dbReference>
<dbReference type="InterPro" id="IPR000631">
    <property type="entry name" value="CARKD"/>
</dbReference>
<evidence type="ECO:0000313" key="9">
    <source>
        <dbReference type="Proteomes" id="UP000653156"/>
    </source>
</evidence>
<dbReference type="CDD" id="cd01171">
    <property type="entry name" value="YXKO-related"/>
    <property type="match status" value="1"/>
</dbReference>
<sequence length="298" mass="30736">MPPYYNPTPEQLNHWQRHARSAFPALCRPRAANSHKGSHGTLALVGGCVGMSGALVLAGSAALKSGCGKVWLGFMQTALPLPVLPQQPEIMLATATDLAQRTDITACAVGCGMGTGAAAAAWLAALLAQADKPPLLLDADALNLLAVNPVWQHHLQQRHGDTLLTPHPAEAARLLQCSTQAIEANRPAAAQQLAARFRAWVVLKGRHTLITSPSGQISQNHSGNPGLATAGSGDVLTGIIGSLLVQGIPTAQAAIGGVWLHGTAADLLVAGGCGPIGLTAGELADAARWLRNRLVVDT</sequence>
<comment type="subunit">
    <text evidence="6">Homotetramer.</text>
</comment>
<organism evidence="8 9">
    <name type="scientific">Paralysiella testudinis</name>
    <dbReference type="NCBI Taxonomy" id="2809020"/>
    <lineage>
        <taxon>Bacteria</taxon>
        <taxon>Pseudomonadati</taxon>
        <taxon>Pseudomonadota</taxon>
        <taxon>Betaproteobacteria</taxon>
        <taxon>Neisseriales</taxon>
        <taxon>Neisseriaceae</taxon>
        <taxon>Paralysiella</taxon>
    </lineage>
</organism>
<evidence type="ECO:0000256" key="4">
    <source>
        <dbReference type="ARBA" id="ARBA00023027"/>
    </source>
</evidence>
<evidence type="ECO:0000259" key="7">
    <source>
        <dbReference type="PROSITE" id="PS51383"/>
    </source>
</evidence>
<dbReference type="AlphaFoldDB" id="A0A892ZEC1"/>
<feature type="binding site" evidence="6">
    <location>
        <position position="233"/>
    </location>
    <ligand>
        <name>AMP</name>
        <dbReference type="ChEBI" id="CHEBI:456215"/>
    </ligand>
</feature>
<dbReference type="Gene3D" id="3.40.1190.20">
    <property type="match status" value="1"/>
</dbReference>
<dbReference type="RefSeq" id="WP_230338574.1">
    <property type="nucleotide sequence ID" value="NZ_CP069798.1"/>
</dbReference>
<keyword evidence="4 6" id="KW-0520">NAD</keyword>
<dbReference type="GO" id="GO:0046496">
    <property type="term" value="P:nicotinamide nucleotide metabolic process"/>
    <property type="evidence" value="ECO:0007669"/>
    <property type="project" value="UniProtKB-UniRule"/>
</dbReference>
<dbReference type="NCBIfam" id="TIGR00196">
    <property type="entry name" value="yjeF_cterm"/>
    <property type="match status" value="1"/>
</dbReference>
<reference evidence="8" key="1">
    <citation type="submission" date="2021-02" db="EMBL/GenBank/DDBJ databases">
        <title>Neisseriaceae sp. 26B isolated from the cloaca of a Common Toad-headed Turtle (Mesoclemmys nasuta).</title>
        <authorList>
            <person name="Spergser J."/>
            <person name="Busse H.-J."/>
        </authorList>
    </citation>
    <scope>NUCLEOTIDE SEQUENCE</scope>
    <source>
        <strain evidence="8">26B</strain>
    </source>
</reference>
<dbReference type="EMBL" id="CP069798">
    <property type="protein sequence ID" value="QRQ81282.1"/>
    <property type="molecule type" value="Genomic_DNA"/>
</dbReference>
<dbReference type="GO" id="GO:0005524">
    <property type="term" value="F:ATP binding"/>
    <property type="evidence" value="ECO:0007669"/>
    <property type="project" value="UniProtKB-KW"/>
</dbReference>
<keyword evidence="2 6" id="KW-0067">ATP-binding</keyword>
<dbReference type="SUPFAM" id="SSF53613">
    <property type="entry name" value="Ribokinase-like"/>
    <property type="match status" value="1"/>
</dbReference>